<accession>A0A1L8RJE5</accession>
<evidence type="ECO:0000256" key="6">
    <source>
        <dbReference type="ARBA" id="ARBA00023136"/>
    </source>
</evidence>
<protein>
    <recommendedName>
        <fullName evidence="9">Threonine/Serine exporter ThrE domain-containing protein</fullName>
    </recommendedName>
</protein>
<dbReference type="PANTHER" id="PTHR34390:SF1">
    <property type="entry name" value="SUCCINATE TRANSPORTER SUBUNIT YJJB-RELATED"/>
    <property type="match status" value="1"/>
</dbReference>
<dbReference type="InterPro" id="IPR024528">
    <property type="entry name" value="ThrE_2"/>
</dbReference>
<proteinExistence type="inferred from homology"/>
<evidence type="ECO:0000313" key="10">
    <source>
        <dbReference type="EMBL" id="OJG19832.1"/>
    </source>
</evidence>
<feature type="transmembrane region" description="Helical" evidence="8">
    <location>
        <begin position="51"/>
        <end position="71"/>
    </location>
</feature>
<dbReference type="PANTHER" id="PTHR34390">
    <property type="entry name" value="UPF0442 PROTEIN YJJB-RELATED"/>
    <property type="match status" value="1"/>
</dbReference>
<feature type="transmembrane region" description="Helical" evidence="8">
    <location>
        <begin position="78"/>
        <end position="96"/>
    </location>
</feature>
<feature type="transmembrane region" description="Helical" evidence="8">
    <location>
        <begin position="116"/>
        <end position="138"/>
    </location>
</feature>
<name>A0A1L8RJE5_9ENTE</name>
<dbReference type="Proteomes" id="UP000181884">
    <property type="component" value="Unassembled WGS sequence"/>
</dbReference>
<reference evidence="10 11" key="1">
    <citation type="submission" date="2014-12" db="EMBL/GenBank/DDBJ databases">
        <title>Draft genome sequences of 29 type strains of Enterococci.</title>
        <authorList>
            <person name="Zhong Z."/>
            <person name="Sun Z."/>
            <person name="Liu W."/>
            <person name="Zhang W."/>
            <person name="Zhang H."/>
        </authorList>
    </citation>
    <scope>NUCLEOTIDE SEQUENCE [LARGE SCALE GENOMIC DNA]</scope>
    <source>
        <strain evidence="10 11">DSM 17029</strain>
    </source>
</reference>
<dbReference type="Pfam" id="PF12821">
    <property type="entry name" value="ThrE_2"/>
    <property type="match status" value="1"/>
</dbReference>
<evidence type="ECO:0000256" key="2">
    <source>
        <dbReference type="ARBA" id="ARBA00022475"/>
    </source>
</evidence>
<dbReference type="AlphaFoldDB" id="A0A1L8RJE5"/>
<dbReference type="EMBL" id="JXKH01000001">
    <property type="protein sequence ID" value="OJG19832.1"/>
    <property type="molecule type" value="Genomic_DNA"/>
</dbReference>
<evidence type="ECO:0000256" key="7">
    <source>
        <dbReference type="ARBA" id="ARBA00034125"/>
    </source>
</evidence>
<feature type="domain" description="Threonine/Serine exporter ThrE" evidence="9">
    <location>
        <begin position="7"/>
        <end position="133"/>
    </location>
</feature>
<dbReference type="RefSeq" id="WP_067391312.1">
    <property type="nucleotide sequence ID" value="NZ_JXKH01000001.1"/>
</dbReference>
<evidence type="ECO:0000256" key="3">
    <source>
        <dbReference type="ARBA" id="ARBA00022519"/>
    </source>
</evidence>
<gene>
    <name evidence="10" type="ORF">RU97_GL000065</name>
</gene>
<dbReference type="GO" id="GO:0015744">
    <property type="term" value="P:succinate transport"/>
    <property type="evidence" value="ECO:0007669"/>
    <property type="project" value="TreeGrafter"/>
</dbReference>
<dbReference type="GO" id="GO:0005886">
    <property type="term" value="C:plasma membrane"/>
    <property type="evidence" value="ECO:0007669"/>
    <property type="project" value="UniProtKB-SubCell"/>
</dbReference>
<keyword evidence="3" id="KW-0997">Cell inner membrane</keyword>
<comment type="subcellular location">
    <subcellularLocation>
        <location evidence="1">Cell membrane</location>
        <topology evidence="1">Multi-pass membrane protein</topology>
    </subcellularLocation>
</comment>
<sequence length="146" mass="15632">MELLIHFLFSLIATITFAVLTNVPKRALLACGLTGALGWLTFWLLKDFSTGPTFANFLGAGVIGITSVFFSRKLKMPMIIFNIPSLVPLVPGGPAYQAVRSFVLGDLTGGVNQMMVVIATAGAIAAGFMATTLVENILKALRRQRT</sequence>
<keyword evidence="6 8" id="KW-0472">Membrane</keyword>
<evidence type="ECO:0000313" key="11">
    <source>
        <dbReference type="Proteomes" id="UP000181884"/>
    </source>
</evidence>
<keyword evidence="4 8" id="KW-0812">Transmembrane</keyword>
<dbReference type="STRING" id="214095.RU97_GL000065"/>
<feature type="transmembrane region" description="Helical" evidence="8">
    <location>
        <begin position="6"/>
        <end position="23"/>
    </location>
</feature>
<feature type="transmembrane region" description="Helical" evidence="8">
    <location>
        <begin position="28"/>
        <end position="45"/>
    </location>
</feature>
<evidence type="ECO:0000256" key="5">
    <source>
        <dbReference type="ARBA" id="ARBA00022989"/>
    </source>
</evidence>
<evidence type="ECO:0000256" key="1">
    <source>
        <dbReference type="ARBA" id="ARBA00004651"/>
    </source>
</evidence>
<keyword evidence="5 8" id="KW-1133">Transmembrane helix</keyword>
<keyword evidence="2" id="KW-1003">Cell membrane</keyword>
<evidence type="ECO:0000256" key="4">
    <source>
        <dbReference type="ARBA" id="ARBA00022692"/>
    </source>
</evidence>
<organism evidence="10 11">
    <name type="scientific">Enterococcus canis</name>
    <dbReference type="NCBI Taxonomy" id="214095"/>
    <lineage>
        <taxon>Bacteria</taxon>
        <taxon>Bacillati</taxon>
        <taxon>Bacillota</taxon>
        <taxon>Bacilli</taxon>
        <taxon>Lactobacillales</taxon>
        <taxon>Enterococcaceae</taxon>
        <taxon>Enterococcus</taxon>
    </lineage>
</organism>
<comment type="caution">
    <text evidence="10">The sequence shown here is derived from an EMBL/GenBank/DDBJ whole genome shotgun (WGS) entry which is preliminary data.</text>
</comment>
<keyword evidence="11" id="KW-1185">Reference proteome</keyword>
<evidence type="ECO:0000256" key="8">
    <source>
        <dbReference type="SAM" id="Phobius"/>
    </source>
</evidence>
<evidence type="ECO:0000259" key="9">
    <source>
        <dbReference type="Pfam" id="PF12821"/>
    </source>
</evidence>
<dbReference type="InterPro" id="IPR050539">
    <property type="entry name" value="ThrE_Dicarb/AminoAcid_Exp"/>
</dbReference>
<comment type="similarity">
    <text evidence="7">Belongs to the ThrE exporter (TC 2.A.79) family.</text>
</comment>